<evidence type="ECO:0000313" key="14">
    <source>
        <dbReference type="EMBL" id="RUO40042.1"/>
    </source>
</evidence>
<keyword evidence="15" id="KW-1185">Reference proteome</keyword>
<dbReference type="PANTHER" id="PTHR43071:SF1">
    <property type="entry name" value="2-AMINO-4-HYDROXY-6-HYDROXYMETHYLDIHYDROPTERIDINE PYROPHOSPHOKINASE"/>
    <property type="match status" value="1"/>
</dbReference>
<dbReference type="PANTHER" id="PTHR43071">
    <property type="entry name" value="2-AMINO-4-HYDROXY-6-HYDROXYMETHYLDIHYDROPTERIDINE PYROPHOSPHOKINASE"/>
    <property type="match status" value="1"/>
</dbReference>
<evidence type="ECO:0000256" key="5">
    <source>
        <dbReference type="ARBA" id="ARBA00022679"/>
    </source>
</evidence>
<dbReference type="NCBIfam" id="TIGR01498">
    <property type="entry name" value="folK"/>
    <property type="match status" value="1"/>
</dbReference>
<comment type="pathway">
    <text evidence="1">Cofactor biosynthesis; tetrahydrofolate biosynthesis; 2-amino-4-hydroxy-6-hydroxymethyl-7,8-dihydropteridine diphosphate from 7,8-dihydroneopterin triphosphate: step 4/4.</text>
</comment>
<dbReference type="InterPro" id="IPR035907">
    <property type="entry name" value="Hppk_sf"/>
</dbReference>
<dbReference type="OrthoDB" id="9808041at2"/>
<dbReference type="SUPFAM" id="SSF55083">
    <property type="entry name" value="6-hydroxymethyl-7,8-dihydropterin pyrophosphokinase, HPPK"/>
    <property type="match status" value="1"/>
</dbReference>
<feature type="domain" description="7,8-dihydro-6-hydroxymethylpterin-pyrophosphokinase" evidence="13">
    <location>
        <begin position="88"/>
        <end position="99"/>
    </location>
</feature>
<dbReference type="InterPro" id="IPR000550">
    <property type="entry name" value="Hppk"/>
</dbReference>
<dbReference type="Gene3D" id="3.30.70.560">
    <property type="entry name" value="7,8-Dihydro-6-hydroxymethylpterin-pyrophosphokinase HPPK"/>
    <property type="match status" value="1"/>
</dbReference>
<organism evidence="14 15">
    <name type="scientific">Aliidiomarina taiwanensis</name>
    <dbReference type="NCBI Taxonomy" id="946228"/>
    <lineage>
        <taxon>Bacteria</taxon>
        <taxon>Pseudomonadati</taxon>
        <taxon>Pseudomonadota</taxon>
        <taxon>Gammaproteobacteria</taxon>
        <taxon>Alteromonadales</taxon>
        <taxon>Idiomarinaceae</taxon>
        <taxon>Aliidiomarina</taxon>
    </lineage>
</organism>
<keyword evidence="6" id="KW-0547">Nucleotide-binding</keyword>
<dbReference type="GO" id="GO:0046656">
    <property type="term" value="P:folic acid biosynthetic process"/>
    <property type="evidence" value="ECO:0007669"/>
    <property type="project" value="UniProtKB-KW"/>
</dbReference>
<dbReference type="EMBL" id="PIPQ01000004">
    <property type="protein sequence ID" value="RUO40042.1"/>
    <property type="molecule type" value="Genomic_DNA"/>
</dbReference>
<gene>
    <name evidence="14" type="primary">folK</name>
    <name evidence="14" type="ORF">CWE15_07805</name>
</gene>
<evidence type="ECO:0000256" key="6">
    <source>
        <dbReference type="ARBA" id="ARBA00022741"/>
    </source>
</evidence>
<evidence type="ECO:0000256" key="9">
    <source>
        <dbReference type="ARBA" id="ARBA00022909"/>
    </source>
</evidence>
<dbReference type="Proteomes" id="UP000286976">
    <property type="component" value="Unassembled WGS sequence"/>
</dbReference>
<dbReference type="RefSeq" id="WP_126757525.1">
    <property type="nucleotide sequence ID" value="NZ_PIPQ01000004.1"/>
</dbReference>
<evidence type="ECO:0000256" key="7">
    <source>
        <dbReference type="ARBA" id="ARBA00022777"/>
    </source>
</evidence>
<keyword evidence="9" id="KW-0289">Folate biosynthesis</keyword>
<comment type="function">
    <text evidence="10">Catalyzes the transfer of pyrophosphate from adenosine triphosphate (ATP) to 6-hydroxymethyl-7,8-dihydropterin, an enzymatic step in folate biosynthesis pathway.</text>
</comment>
<evidence type="ECO:0000256" key="3">
    <source>
        <dbReference type="ARBA" id="ARBA00013253"/>
    </source>
</evidence>
<evidence type="ECO:0000256" key="10">
    <source>
        <dbReference type="ARBA" id="ARBA00029409"/>
    </source>
</evidence>
<evidence type="ECO:0000256" key="1">
    <source>
        <dbReference type="ARBA" id="ARBA00005051"/>
    </source>
</evidence>
<evidence type="ECO:0000313" key="15">
    <source>
        <dbReference type="Proteomes" id="UP000286976"/>
    </source>
</evidence>
<dbReference type="CDD" id="cd00483">
    <property type="entry name" value="HPPK"/>
    <property type="match status" value="1"/>
</dbReference>
<dbReference type="GO" id="GO:0003848">
    <property type="term" value="F:2-amino-4-hydroxy-6-hydroxymethyldihydropteridine diphosphokinase activity"/>
    <property type="evidence" value="ECO:0007669"/>
    <property type="project" value="UniProtKB-EC"/>
</dbReference>
<dbReference type="GO" id="GO:0046654">
    <property type="term" value="P:tetrahydrofolate biosynthetic process"/>
    <property type="evidence" value="ECO:0007669"/>
    <property type="project" value="UniProtKB-UniPathway"/>
</dbReference>
<dbReference type="PROSITE" id="PS00794">
    <property type="entry name" value="HPPK"/>
    <property type="match status" value="1"/>
</dbReference>
<evidence type="ECO:0000256" key="2">
    <source>
        <dbReference type="ARBA" id="ARBA00005810"/>
    </source>
</evidence>
<evidence type="ECO:0000256" key="12">
    <source>
        <dbReference type="ARBA" id="ARBA00033413"/>
    </source>
</evidence>
<evidence type="ECO:0000256" key="8">
    <source>
        <dbReference type="ARBA" id="ARBA00022840"/>
    </source>
</evidence>
<evidence type="ECO:0000256" key="11">
    <source>
        <dbReference type="ARBA" id="ARBA00029766"/>
    </source>
</evidence>
<keyword evidence="5" id="KW-0808">Transferase</keyword>
<evidence type="ECO:0000256" key="4">
    <source>
        <dbReference type="ARBA" id="ARBA00016218"/>
    </source>
</evidence>
<comment type="caution">
    <text evidence="14">The sequence shown here is derived from an EMBL/GenBank/DDBJ whole genome shotgun (WGS) entry which is preliminary data.</text>
</comment>
<dbReference type="GO" id="GO:0016301">
    <property type="term" value="F:kinase activity"/>
    <property type="evidence" value="ECO:0007669"/>
    <property type="project" value="UniProtKB-KW"/>
</dbReference>
<evidence type="ECO:0000259" key="13">
    <source>
        <dbReference type="PROSITE" id="PS00794"/>
    </source>
</evidence>
<comment type="similarity">
    <text evidence="2">Belongs to the HPPK family.</text>
</comment>
<sequence length="167" mass="18594">MVECIIGLGANLNNPVQQVLNASKALAEHAEIAGFHSSSLYSSSPMGPQDQPDYVNAVAIFHSALAPHALLDLLQSIEQQHGRVRKQHWGPRTLDLDLLFYGQQQIHDERLTVPHPGILVREFVVGPLAELRPHFVLPNNIMAKQHLSTLNTQELRVIQASPYQTDF</sequence>
<keyword evidence="7 14" id="KW-0418">Kinase</keyword>
<dbReference type="AlphaFoldDB" id="A0A432X199"/>
<dbReference type="Pfam" id="PF01288">
    <property type="entry name" value="HPPK"/>
    <property type="match status" value="1"/>
</dbReference>
<dbReference type="UniPathway" id="UPA00077">
    <property type="reaction ID" value="UER00155"/>
</dbReference>
<keyword evidence="8" id="KW-0067">ATP-binding</keyword>
<name>A0A432X199_9GAMM</name>
<dbReference type="EC" id="2.7.6.3" evidence="3"/>
<proteinExistence type="inferred from homology"/>
<reference evidence="14 15" key="1">
    <citation type="journal article" date="2011" name="Front. Microbiol.">
        <title>Genomic signatures of strain selection and enhancement in Bacillus atrophaeus var. globigii, a historical biowarfare simulant.</title>
        <authorList>
            <person name="Gibbons H.S."/>
            <person name="Broomall S.M."/>
            <person name="McNew L.A."/>
            <person name="Daligault H."/>
            <person name="Chapman C."/>
            <person name="Bruce D."/>
            <person name="Karavis M."/>
            <person name="Krepps M."/>
            <person name="McGregor P.A."/>
            <person name="Hong C."/>
            <person name="Park K.H."/>
            <person name="Akmal A."/>
            <person name="Feldman A."/>
            <person name="Lin J.S."/>
            <person name="Chang W.E."/>
            <person name="Higgs B.W."/>
            <person name="Demirev P."/>
            <person name="Lindquist J."/>
            <person name="Liem A."/>
            <person name="Fochler E."/>
            <person name="Read T.D."/>
            <person name="Tapia R."/>
            <person name="Johnson S."/>
            <person name="Bishop-Lilly K.A."/>
            <person name="Detter C."/>
            <person name="Han C."/>
            <person name="Sozhamannan S."/>
            <person name="Rosenzweig C.N."/>
            <person name="Skowronski E.W."/>
        </authorList>
    </citation>
    <scope>NUCLEOTIDE SEQUENCE [LARGE SCALE GENOMIC DNA]</scope>
    <source>
        <strain evidence="14 15">AIT1</strain>
    </source>
</reference>
<protein>
    <recommendedName>
        <fullName evidence="4">2-amino-4-hydroxy-6-hydroxymethyldihydropteridine pyrophosphokinase</fullName>
        <ecNumber evidence="3">2.7.6.3</ecNumber>
    </recommendedName>
    <alternativeName>
        <fullName evidence="11">6-hydroxymethyl-7,8-dihydropterin pyrophosphokinase</fullName>
    </alternativeName>
    <alternativeName>
        <fullName evidence="12">7,8-dihydro-6-hydroxymethylpterin-pyrophosphokinase</fullName>
    </alternativeName>
</protein>
<dbReference type="GO" id="GO:0005524">
    <property type="term" value="F:ATP binding"/>
    <property type="evidence" value="ECO:0007669"/>
    <property type="project" value="UniProtKB-KW"/>
</dbReference>
<accession>A0A432X199</accession>